<evidence type="ECO:0000313" key="11">
    <source>
        <dbReference type="EMBL" id="POR33258.1"/>
    </source>
</evidence>
<evidence type="ECO:0000256" key="9">
    <source>
        <dbReference type="SAM" id="SignalP"/>
    </source>
</evidence>
<dbReference type="InterPro" id="IPR046530">
    <property type="entry name" value="BIM1-like_dom"/>
</dbReference>
<evidence type="ECO:0000256" key="2">
    <source>
        <dbReference type="ARBA" id="ARBA00022475"/>
    </source>
</evidence>
<evidence type="ECO:0000256" key="1">
    <source>
        <dbReference type="ARBA" id="ARBA00004609"/>
    </source>
</evidence>
<feature type="signal peptide" evidence="9">
    <location>
        <begin position="1"/>
        <end position="17"/>
    </location>
</feature>
<feature type="chain" id="PRO_5015430612" description="Copper acquisition factor BIM1-like domain-containing protein" evidence="9">
    <location>
        <begin position="18"/>
        <end position="232"/>
    </location>
</feature>
<dbReference type="InterPro" id="IPR046936">
    <property type="entry name" value="BIM1-like"/>
</dbReference>
<dbReference type="GO" id="GO:0098552">
    <property type="term" value="C:side of membrane"/>
    <property type="evidence" value="ECO:0007669"/>
    <property type="project" value="UniProtKB-KW"/>
</dbReference>
<comment type="subcellular location">
    <subcellularLocation>
        <location evidence="1">Cell membrane</location>
        <topology evidence="1">Lipid-anchor</topology>
        <topology evidence="1">GPI-anchor</topology>
    </subcellularLocation>
</comment>
<dbReference type="CDD" id="cd21176">
    <property type="entry name" value="LPMO_auxiliary-like"/>
    <property type="match status" value="1"/>
</dbReference>
<keyword evidence="4 9" id="KW-0732">Signal</keyword>
<keyword evidence="7" id="KW-0449">Lipoprotein</keyword>
<keyword evidence="6" id="KW-0325">Glycoprotein</keyword>
<evidence type="ECO:0000313" key="12">
    <source>
        <dbReference type="Proteomes" id="UP000237481"/>
    </source>
</evidence>
<reference evidence="11 12" key="1">
    <citation type="submission" date="2018-01" db="EMBL/GenBank/DDBJ databases">
        <title>Harnessing the power of phylogenomics to disentangle the directionality and signatures of interkingdom host jumping in the parasitic fungal genus Tolypocladium.</title>
        <authorList>
            <person name="Quandt C.A."/>
            <person name="Patterson W."/>
            <person name="Spatafora J.W."/>
        </authorList>
    </citation>
    <scope>NUCLEOTIDE SEQUENCE [LARGE SCALE GENOMIC DNA]</scope>
    <source>
        <strain evidence="11 12">NRBC 100945</strain>
    </source>
</reference>
<sequence length="232" mass="23666">MRSLLLLPLALAGRAAAHFQLTYPNSIGFSDDNEDKAPCGGFTPDFSKNVVDFHVGGEALAMVLSHPQCNWLFRVTTDQTAQSGWEQIFPIVMQSGLGAFCQPKVTVPASYVGKKGVVSIVSSAVDGLLYQCVAVNFVTGSADPPAVCKNASVTASFTSDAKLSALVGKAGDGAPSSASSSSSTGTQTTTAAPRATSTGAAATLQAWSPTGLGWSNAVTVLSMVVLGGAFVV</sequence>
<dbReference type="Pfam" id="PF20238">
    <property type="entry name" value="BIM1-like_dom"/>
    <property type="match status" value="1"/>
</dbReference>
<keyword evidence="3" id="KW-0336">GPI-anchor</keyword>
<dbReference type="Proteomes" id="UP000237481">
    <property type="component" value="Unassembled WGS sequence"/>
</dbReference>
<evidence type="ECO:0000259" key="10">
    <source>
        <dbReference type="Pfam" id="PF20238"/>
    </source>
</evidence>
<evidence type="ECO:0000256" key="4">
    <source>
        <dbReference type="ARBA" id="ARBA00022729"/>
    </source>
</evidence>
<dbReference type="EMBL" id="PKSG01000713">
    <property type="protein sequence ID" value="POR33258.1"/>
    <property type="molecule type" value="Genomic_DNA"/>
</dbReference>
<dbReference type="PANTHER" id="PTHR34992">
    <property type="entry name" value="HYPHAL ANASTAMOSIS-7 PROTEIN"/>
    <property type="match status" value="1"/>
</dbReference>
<evidence type="ECO:0000256" key="3">
    <source>
        <dbReference type="ARBA" id="ARBA00022622"/>
    </source>
</evidence>
<name>A0A2S4KSV4_9HYPO</name>
<feature type="domain" description="Copper acquisition factor BIM1-like" evidence="10">
    <location>
        <begin position="17"/>
        <end position="152"/>
    </location>
</feature>
<evidence type="ECO:0000256" key="6">
    <source>
        <dbReference type="ARBA" id="ARBA00023180"/>
    </source>
</evidence>
<proteinExistence type="predicted"/>
<accession>A0A2S4KSV4</accession>
<dbReference type="PANTHER" id="PTHR34992:SF1">
    <property type="entry name" value="COPPER ACQUISITION FACTOR BIM1-LIKE DOMAIN-CONTAINING PROTEIN"/>
    <property type="match status" value="1"/>
</dbReference>
<evidence type="ECO:0000256" key="5">
    <source>
        <dbReference type="ARBA" id="ARBA00023136"/>
    </source>
</evidence>
<keyword evidence="12" id="KW-1185">Reference proteome</keyword>
<comment type="caution">
    <text evidence="11">The sequence shown here is derived from an EMBL/GenBank/DDBJ whole genome shotgun (WGS) entry which is preliminary data.</text>
</comment>
<protein>
    <recommendedName>
        <fullName evidence="10">Copper acquisition factor BIM1-like domain-containing protein</fullName>
    </recommendedName>
</protein>
<evidence type="ECO:0000256" key="7">
    <source>
        <dbReference type="ARBA" id="ARBA00023288"/>
    </source>
</evidence>
<keyword evidence="2" id="KW-1003">Cell membrane</keyword>
<dbReference type="GO" id="GO:0005886">
    <property type="term" value="C:plasma membrane"/>
    <property type="evidence" value="ECO:0007669"/>
    <property type="project" value="UniProtKB-SubCell"/>
</dbReference>
<evidence type="ECO:0000256" key="8">
    <source>
        <dbReference type="SAM" id="MobiDB-lite"/>
    </source>
</evidence>
<gene>
    <name evidence="11" type="ORF">TPAR_06545</name>
</gene>
<keyword evidence="5" id="KW-0472">Membrane</keyword>
<dbReference type="AlphaFoldDB" id="A0A2S4KSV4"/>
<organism evidence="11 12">
    <name type="scientific">Tolypocladium paradoxum</name>
    <dbReference type="NCBI Taxonomy" id="94208"/>
    <lineage>
        <taxon>Eukaryota</taxon>
        <taxon>Fungi</taxon>
        <taxon>Dikarya</taxon>
        <taxon>Ascomycota</taxon>
        <taxon>Pezizomycotina</taxon>
        <taxon>Sordariomycetes</taxon>
        <taxon>Hypocreomycetidae</taxon>
        <taxon>Hypocreales</taxon>
        <taxon>Ophiocordycipitaceae</taxon>
        <taxon>Tolypocladium</taxon>
    </lineage>
</organism>
<dbReference type="OrthoDB" id="2146436at2759"/>
<feature type="region of interest" description="Disordered" evidence="8">
    <location>
        <begin position="174"/>
        <end position="197"/>
    </location>
</feature>